<proteinExistence type="predicted"/>
<comment type="caution">
    <text evidence="2">The sequence shown here is derived from an EMBL/GenBank/DDBJ whole genome shotgun (WGS) entry which is preliminary data.</text>
</comment>
<dbReference type="Proteomes" id="UP001155027">
    <property type="component" value="Unassembled WGS sequence"/>
</dbReference>
<gene>
    <name evidence="2" type="ORF">GGP71_001818</name>
</gene>
<evidence type="ECO:0000313" key="3">
    <source>
        <dbReference type="Proteomes" id="UP001155027"/>
    </source>
</evidence>
<organism evidence="2 3">
    <name type="scientific">Salinibacter ruber</name>
    <dbReference type="NCBI Taxonomy" id="146919"/>
    <lineage>
        <taxon>Bacteria</taxon>
        <taxon>Pseudomonadati</taxon>
        <taxon>Rhodothermota</taxon>
        <taxon>Rhodothermia</taxon>
        <taxon>Rhodothermales</taxon>
        <taxon>Salinibacteraceae</taxon>
        <taxon>Salinibacter</taxon>
    </lineage>
</organism>
<evidence type="ECO:0000313" key="2">
    <source>
        <dbReference type="EMBL" id="MCS3677890.1"/>
    </source>
</evidence>
<reference evidence="2" key="1">
    <citation type="submission" date="2022-08" db="EMBL/GenBank/DDBJ databases">
        <title>Genomic Encyclopedia of Type Strains, Phase V (KMG-V): Genome sequencing to study the core and pangenomes of soil and plant-associated prokaryotes.</title>
        <authorList>
            <person name="Whitman W."/>
        </authorList>
    </citation>
    <scope>NUCLEOTIDE SEQUENCE</scope>
    <source>
        <strain evidence="2">0</strain>
    </source>
</reference>
<feature type="transmembrane region" description="Helical" evidence="1">
    <location>
        <begin position="6"/>
        <end position="29"/>
    </location>
</feature>
<keyword evidence="1" id="KW-0812">Transmembrane</keyword>
<sequence length="132" mass="13917">MPDLPLVSHVLPAALALLAYVGAGLGYVLTAPEGGGSSGPRLCCAALEHYLDTHTVSAPVEHALRRGTVAVGMTRRQVILLRGVPRAYASEGKRPLLIYDAEDTATPSWLHVRFEDGRVASVRRVPAAGVPA</sequence>
<keyword evidence="1" id="KW-1133">Transmembrane helix</keyword>
<dbReference type="RefSeq" id="WP_119841311.1">
    <property type="nucleotide sequence ID" value="NZ_CALTSG010000002.1"/>
</dbReference>
<dbReference type="AlphaFoldDB" id="A0A9X2Q493"/>
<keyword evidence="1" id="KW-0472">Membrane</keyword>
<protein>
    <submittedName>
        <fullName evidence="2">Uncharacterized protein</fullName>
    </submittedName>
</protein>
<dbReference type="EMBL" id="JANUAU010000005">
    <property type="protein sequence ID" value="MCS3677890.1"/>
    <property type="molecule type" value="Genomic_DNA"/>
</dbReference>
<accession>A0A9X2Q493</accession>
<evidence type="ECO:0000256" key="1">
    <source>
        <dbReference type="SAM" id="Phobius"/>
    </source>
</evidence>
<name>A0A9X2Q493_9BACT</name>